<dbReference type="RefSeq" id="YP_009101844.1">
    <property type="nucleotide sequence ID" value="NC_025447.1"/>
</dbReference>
<reference evidence="1 2" key="1">
    <citation type="submission" date="2014-09" db="EMBL/GenBank/DDBJ databases">
        <authorList>
            <person name="Lapin J.S."/>
            <person name="Pope W.H."/>
            <person name="Hua J."/>
            <person name="Ford M.E."/>
            <person name="Conway J.F."/>
            <person name="Hatfull G.F."/>
            <person name="Hendrix R.W."/>
        </authorList>
    </citation>
    <scope>NUCLEOTIDE SEQUENCE [LARGE SCALE GENOMIC DNA]</scope>
</reference>
<gene>
    <name evidence="1" type="primary">257</name>
    <name evidence="1" type="ORF">PBI_121Q_257</name>
</gene>
<evidence type="ECO:0000313" key="2">
    <source>
        <dbReference type="Proteomes" id="UP000029889"/>
    </source>
</evidence>
<accession>A0A097EXG5</accession>
<dbReference type="EMBL" id="KM507819">
    <property type="protein sequence ID" value="AIT14147.1"/>
    <property type="molecule type" value="Genomic_DNA"/>
</dbReference>
<proteinExistence type="predicted"/>
<dbReference type="KEGG" id="vg:22111297"/>
<sequence length="60" mass="7300">MYKEYYISKLPVQQKYFAAYKVLLITRAARSNYMNSVKRAIENDDAMNQYYNILLLIYKY</sequence>
<organism evidence="1 2">
    <name type="scientific">Escherichia phage 121Q</name>
    <dbReference type="NCBI Taxonomy" id="1555202"/>
    <lineage>
        <taxon>Viruses</taxon>
        <taxon>Duplodnaviria</taxon>
        <taxon>Heunggongvirae</taxon>
        <taxon>Uroviricota</taxon>
        <taxon>Caudoviricetes</taxon>
        <taxon>Asteriusvirus</taxon>
        <taxon>Asteriusvirus av121Q</taxon>
    </lineage>
</organism>
<evidence type="ECO:0000313" key="1">
    <source>
        <dbReference type="EMBL" id="AIT14147.1"/>
    </source>
</evidence>
<protein>
    <submittedName>
        <fullName evidence="1">Uncharacterized protein</fullName>
    </submittedName>
</protein>
<dbReference type="Proteomes" id="UP000029889">
    <property type="component" value="Segment"/>
</dbReference>
<keyword evidence="2" id="KW-1185">Reference proteome</keyword>
<dbReference type="GeneID" id="22111297"/>
<name>A0A097EXG5_9CAUD</name>